<dbReference type="GO" id="GO:0005096">
    <property type="term" value="F:GTPase activator activity"/>
    <property type="evidence" value="ECO:0007669"/>
    <property type="project" value="UniProtKB-KW"/>
</dbReference>
<keyword evidence="2 3" id="KW-0175">Coiled coil</keyword>
<dbReference type="KEGG" id="sasa:106604634"/>
<dbReference type="SUPFAM" id="SSF50729">
    <property type="entry name" value="PH domain-like"/>
    <property type="match status" value="1"/>
</dbReference>
<dbReference type="InterPro" id="IPR050302">
    <property type="entry name" value="Rab_GAP_TBC_domain"/>
</dbReference>
<feature type="region of interest" description="Disordered" evidence="4">
    <location>
        <begin position="62"/>
        <end position="126"/>
    </location>
</feature>
<dbReference type="PROSITE" id="PS50086">
    <property type="entry name" value="TBC_RABGAP"/>
    <property type="match status" value="1"/>
</dbReference>
<dbReference type="InterPro" id="IPR011993">
    <property type="entry name" value="PH-like_dom_sf"/>
</dbReference>
<evidence type="ECO:0000313" key="7">
    <source>
        <dbReference type="Proteomes" id="UP001652741"/>
    </source>
</evidence>
<evidence type="ECO:0000259" key="5">
    <source>
        <dbReference type="PROSITE" id="PS50003"/>
    </source>
</evidence>
<evidence type="ECO:0000259" key="6">
    <source>
        <dbReference type="PROSITE" id="PS50086"/>
    </source>
</evidence>
<feature type="region of interest" description="Disordered" evidence="4">
    <location>
        <begin position="325"/>
        <end position="392"/>
    </location>
</feature>
<dbReference type="PANTHER" id="PTHR47219">
    <property type="entry name" value="RAB GTPASE-ACTIVATING PROTEIN 1-LIKE"/>
    <property type="match status" value="1"/>
</dbReference>
<organism evidence="7 8">
    <name type="scientific">Salmo salar</name>
    <name type="common">Atlantic salmon</name>
    <dbReference type="NCBI Taxonomy" id="8030"/>
    <lineage>
        <taxon>Eukaryota</taxon>
        <taxon>Metazoa</taxon>
        <taxon>Chordata</taxon>
        <taxon>Craniata</taxon>
        <taxon>Vertebrata</taxon>
        <taxon>Euteleostomi</taxon>
        <taxon>Actinopterygii</taxon>
        <taxon>Neopterygii</taxon>
        <taxon>Teleostei</taxon>
        <taxon>Protacanthopterygii</taxon>
        <taxon>Salmoniformes</taxon>
        <taxon>Salmonidae</taxon>
        <taxon>Salmoninae</taxon>
        <taxon>Salmo</taxon>
    </lineage>
</organism>
<dbReference type="PANTHER" id="PTHR47219:SF20">
    <property type="entry name" value="TBC1 DOMAIN FAMILY MEMBER 2B"/>
    <property type="match status" value="1"/>
</dbReference>
<evidence type="ECO:0000256" key="4">
    <source>
        <dbReference type="SAM" id="MobiDB-lite"/>
    </source>
</evidence>
<dbReference type="Gene3D" id="1.10.8.270">
    <property type="entry name" value="putative rabgap domain of human tbc1 domain family member 14 like domains"/>
    <property type="match status" value="1"/>
</dbReference>
<dbReference type="InterPro" id="IPR001849">
    <property type="entry name" value="PH_domain"/>
</dbReference>
<dbReference type="FunFam" id="1.10.8.270:FF:000014">
    <property type="entry name" value="Putative TBC1 domain family member 2B"/>
    <property type="match status" value="1"/>
</dbReference>
<feature type="compositionally biased region" description="Polar residues" evidence="4">
    <location>
        <begin position="81"/>
        <end position="92"/>
    </location>
</feature>
<dbReference type="SUPFAM" id="SSF47923">
    <property type="entry name" value="Ypt/Rab-GAP domain of gyp1p"/>
    <property type="match status" value="2"/>
</dbReference>
<dbReference type="FunFam" id="1.10.472.80:FF:000018">
    <property type="entry name" value="TBC1 domain family member 2B"/>
    <property type="match status" value="1"/>
</dbReference>
<feature type="domain" description="PH" evidence="5">
    <location>
        <begin position="130"/>
        <end position="225"/>
    </location>
</feature>
<dbReference type="Pfam" id="PF00169">
    <property type="entry name" value="PH"/>
    <property type="match status" value="1"/>
</dbReference>
<evidence type="ECO:0000256" key="2">
    <source>
        <dbReference type="ARBA" id="ARBA00023054"/>
    </source>
</evidence>
<dbReference type="PROSITE" id="PS50003">
    <property type="entry name" value="PH_DOMAIN"/>
    <property type="match status" value="1"/>
</dbReference>
<feature type="coiled-coil region" evidence="3">
    <location>
        <begin position="459"/>
        <end position="493"/>
    </location>
</feature>
<feature type="compositionally biased region" description="Basic and acidic residues" evidence="4">
    <location>
        <begin position="232"/>
        <end position="257"/>
    </location>
</feature>
<accession>A0A1S3RRJ0</accession>
<dbReference type="Gene3D" id="2.30.29.30">
    <property type="entry name" value="Pleckstrin-homology domain (PH domain)/Phosphotyrosine-binding domain (PTB)"/>
    <property type="match status" value="1"/>
</dbReference>
<proteinExistence type="predicted"/>
<sequence>MVRRAPPPYSKKLWLSIGVGVAPGSTCRSLEQMLTFLFRDPVSIPWHVITWRRSLKRVEAVSPADEDDCITTRRNSEENATHTNGMGQPSQDHQSEGVPAKTAATDNNQSQSATTMDNQAQQQPTESLSNTKLCGYLLKQGGPLKSWKWRWFTYEEKKSQLFYYRTAQDVTSLGRIELCSATFGYPLHGEQGTFHIQTPERTFVLKADNQEAMMYWLQQLQLKRLQHREQLTGESTRHCTDHQRPEGQGELPTRPDDFLPTVKTPPGLLGEEAANLPAPQQRAPLSNFSLKHPLIEIQNSVHSLFYKRSSQELSRSVFHLEAPPPWTPLNPSKTPYQTAQDRLDPRTPVDPPTPTAPLLLVDPAGERSPGEGRSFPCPSPRIRRKTRASSATMPAALREAASDKTTRLQQEKHMLAEEVKAQKELVWLLHKALEAAQLEKRTCTEFLAAECEQERLELLRHRERQAADLQGRLEELKAEAEGLRASLAQRDAHVAELQENITLMMAKNHSKQEVILKLSEQVAACMADPRRTMSTTNGLEALTFHQLQEDTENLKVGLWLDDIEAYKIQNKFLNSEIYQLTKLWRNSSEQEKSLMVKCAYLEARNCQIESRYLGVLRKLQESNALEPGQREAVRNLIEDALKGDLNDVLELNPVREHDEYGFKIIPDYEVEDMKLLAKIQALEIRSHNLLRQEAGVRPLLDRWAQYLGGRPADDLCPSPELKFLLRCGVPREYRPRVWRWVVRARTRSLRERHPDRYEQLCQKSLTSPHQASRQIQLDLHRTLTTNQRFSSPSSPTLQQLQRILLAFSWQNPTIGYCQGLNRLAAIALLVLESEEDAFWCLVAVVETIMPQDYYTKTLIASQVDQRVLKDFMAEKMPRLTAHFEEHSVDVSLITFSWFLVVFVESLPSDILLRVWDAFLYEGTKVIFRYALALFKYKEEDILNIHDNVEIYQYLRFFTKTISDGRKLTNIAFSDMNPFPMKLLKNRRALHLERLQGELRELEVQQREFVTESAERKDKDLDTILVSEDDEDL</sequence>
<feature type="compositionally biased region" description="Polar residues" evidence="4">
    <location>
        <begin position="104"/>
        <end position="126"/>
    </location>
</feature>
<dbReference type="Proteomes" id="UP001652741">
    <property type="component" value="Chromosome ssa05"/>
</dbReference>
<dbReference type="InterPro" id="IPR035969">
    <property type="entry name" value="Rab-GAP_TBC_sf"/>
</dbReference>
<dbReference type="GO" id="GO:0031410">
    <property type="term" value="C:cytoplasmic vesicle"/>
    <property type="evidence" value="ECO:0007669"/>
    <property type="project" value="UniProtKB-ARBA"/>
</dbReference>
<dbReference type="OrthoDB" id="294251at2759"/>
<dbReference type="Gene3D" id="1.10.472.80">
    <property type="entry name" value="Ypt/Rab-GAP domain of gyp1p, domain 3"/>
    <property type="match status" value="1"/>
</dbReference>
<feature type="compositionally biased region" description="Polar residues" evidence="4">
    <location>
        <begin position="329"/>
        <end position="340"/>
    </location>
</feature>
<dbReference type="SMART" id="SM00164">
    <property type="entry name" value="TBC"/>
    <property type="match status" value="1"/>
</dbReference>
<evidence type="ECO:0000256" key="1">
    <source>
        <dbReference type="ARBA" id="ARBA00022468"/>
    </source>
</evidence>
<dbReference type="GO" id="GO:0005829">
    <property type="term" value="C:cytosol"/>
    <property type="evidence" value="ECO:0007669"/>
    <property type="project" value="UniProtKB-ARBA"/>
</dbReference>
<feature type="domain" description="Rab-GAP TBC" evidence="6">
    <location>
        <begin position="728"/>
        <end position="922"/>
    </location>
</feature>
<evidence type="ECO:0000313" key="8">
    <source>
        <dbReference type="RefSeq" id="XP_014054936.1"/>
    </source>
</evidence>
<keyword evidence="7" id="KW-1185">Reference proteome</keyword>
<dbReference type="RefSeq" id="XP_014054936.1">
    <property type="nucleotide sequence ID" value="XM_014199461.2"/>
</dbReference>
<keyword evidence="1" id="KW-0343">GTPase activation</keyword>
<gene>
    <name evidence="8" type="primary">tbc1d2</name>
</gene>
<dbReference type="Pfam" id="PF00566">
    <property type="entry name" value="RabGAP-TBC"/>
    <property type="match status" value="1"/>
</dbReference>
<dbReference type="SMART" id="SM00233">
    <property type="entry name" value="PH"/>
    <property type="match status" value="1"/>
</dbReference>
<dbReference type="FunFam" id="2.30.29.30:FF:000248">
    <property type="entry name" value="TBC1 domain family member 2A isoform X1"/>
    <property type="match status" value="1"/>
</dbReference>
<dbReference type="GO" id="GO:0031267">
    <property type="term" value="F:small GTPase binding"/>
    <property type="evidence" value="ECO:0007669"/>
    <property type="project" value="TreeGrafter"/>
</dbReference>
<name>A0A1S3RRJ0_SALSA</name>
<dbReference type="AlphaFoldDB" id="A0A1S3RRJ0"/>
<feature type="compositionally biased region" description="Basic and acidic residues" evidence="4">
    <location>
        <begin position="70"/>
        <end position="80"/>
    </location>
</feature>
<dbReference type="InterPro" id="IPR000195">
    <property type="entry name" value="Rab-GAP-TBC_dom"/>
</dbReference>
<reference evidence="8" key="1">
    <citation type="submission" date="2025-08" db="UniProtKB">
        <authorList>
            <consortium name="RefSeq"/>
        </authorList>
    </citation>
    <scope>IDENTIFICATION</scope>
</reference>
<protein>
    <submittedName>
        <fullName evidence="8">TBC1 domain family member 2A isoform X1</fullName>
    </submittedName>
</protein>
<evidence type="ECO:0000256" key="3">
    <source>
        <dbReference type="SAM" id="Coils"/>
    </source>
</evidence>
<feature type="region of interest" description="Disordered" evidence="4">
    <location>
        <begin position="232"/>
        <end position="259"/>
    </location>
</feature>